<keyword evidence="2" id="KW-1185">Reference proteome</keyword>
<proteinExistence type="predicted"/>
<evidence type="ECO:0000313" key="1">
    <source>
        <dbReference type="EMBL" id="EMI51896.1"/>
    </source>
</evidence>
<dbReference type="PATRIC" id="fig|1263870.3.peg.7077"/>
<dbReference type="EMBL" id="ANOH01000468">
    <property type="protein sequence ID" value="EMI51896.1"/>
    <property type="molecule type" value="Genomic_DNA"/>
</dbReference>
<evidence type="ECO:0008006" key="3">
    <source>
        <dbReference type="Google" id="ProtNLM"/>
    </source>
</evidence>
<reference evidence="1 2" key="1">
    <citation type="journal article" date="2013" name="Mar. Genomics">
        <title>Expression of sulfatases in Rhodopirellula baltica and the diversity of sulfatases in the genus Rhodopirellula.</title>
        <authorList>
            <person name="Wegner C.E."/>
            <person name="Richter-Heitmann T."/>
            <person name="Klindworth A."/>
            <person name="Klockow C."/>
            <person name="Richter M."/>
            <person name="Achstetter T."/>
            <person name="Glockner F.O."/>
            <person name="Harder J."/>
        </authorList>
    </citation>
    <scope>NUCLEOTIDE SEQUENCE [LARGE SCALE GENOMIC DNA]</scope>
    <source>
        <strain evidence="1 2">SM41</strain>
    </source>
</reference>
<name>M5U216_9BACT</name>
<gene>
    <name evidence="1" type="ORF">RSSM_06668</name>
</gene>
<organism evidence="1 2">
    <name type="scientific">Rhodopirellula sallentina SM41</name>
    <dbReference type="NCBI Taxonomy" id="1263870"/>
    <lineage>
        <taxon>Bacteria</taxon>
        <taxon>Pseudomonadati</taxon>
        <taxon>Planctomycetota</taxon>
        <taxon>Planctomycetia</taxon>
        <taxon>Pirellulales</taxon>
        <taxon>Pirellulaceae</taxon>
        <taxon>Rhodopirellula</taxon>
    </lineage>
</organism>
<comment type="caution">
    <text evidence="1">The sequence shown here is derived from an EMBL/GenBank/DDBJ whole genome shotgun (WGS) entry which is preliminary data.</text>
</comment>
<dbReference type="AlphaFoldDB" id="M5U216"/>
<sequence length="117" mass="13276">MISVESTDRAWTYAIGYMAEQLRGDCPFCYGLTINFRAEISDESKLDAFLIFGPPHLDATQKSVELDGFTCHIAGMWPMYSSEFDIYNELGLEQFWHHDEWDPMNVTRPPICSAAGG</sequence>
<evidence type="ECO:0000313" key="2">
    <source>
        <dbReference type="Proteomes" id="UP000011885"/>
    </source>
</evidence>
<accession>M5U216</accession>
<dbReference type="Proteomes" id="UP000011885">
    <property type="component" value="Unassembled WGS sequence"/>
</dbReference>
<protein>
    <recommendedName>
        <fullName evidence="3">Suppressor of fused-like domain-containing protein</fullName>
    </recommendedName>
</protein>